<dbReference type="OrthoDB" id="391988at2759"/>
<feature type="compositionally biased region" description="Basic and acidic residues" evidence="12">
    <location>
        <begin position="4074"/>
        <end position="4089"/>
    </location>
</feature>
<feature type="coiled-coil region" evidence="11">
    <location>
        <begin position="1739"/>
        <end position="1794"/>
    </location>
</feature>
<evidence type="ECO:0000256" key="1">
    <source>
        <dbReference type="ARBA" id="ARBA00001946"/>
    </source>
</evidence>
<keyword evidence="4" id="KW-0479">Metal-binding</keyword>
<dbReference type="InParanoid" id="Q23DS1"/>
<evidence type="ECO:0000256" key="10">
    <source>
        <dbReference type="PROSITE-ProRule" id="PRU00235"/>
    </source>
</evidence>
<feature type="region of interest" description="Disordered" evidence="12">
    <location>
        <begin position="2821"/>
        <end position="2863"/>
    </location>
</feature>
<feature type="domain" description="EngB-type G" evidence="13">
    <location>
        <begin position="78"/>
        <end position="254"/>
    </location>
</feature>
<organism evidence="14 15">
    <name type="scientific">Tetrahymena thermophila (strain SB210)</name>
    <dbReference type="NCBI Taxonomy" id="312017"/>
    <lineage>
        <taxon>Eukaryota</taxon>
        <taxon>Sar</taxon>
        <taxon>Alveolata</taxon>
        <taxon>Ciliophora</taxon>
        <taxon>Intramacronucleata</taxon>
        <taxon>Oligohymenophorea</taxon>
        <taxon>Hymenostomatida</taxon>
        <taxon>Tetrahymenina</taxon>
        <taxon>Tetrahymenidae</taxon>
        <taxon>Tetrahymena</taxon>
    </lineage>
</organism>
<dbReference type="PROSITE" id="PS50012">
    <property type="entry name" value="RCC1_3"/>
    <property type="match status" value="3"/>
</dbReference>
<feature type="compositionally biased region" description="Polar residues" evidence="12">
    <location>
        <begin position="2411"/>
        <end position="2421"/>
    </location>
</feature>
<feature type="compositionally biased region" description="Low complexity" evidence="12">
    <location>
        <begin position="3225"/>
        <end position="3236"/>
    </location>
</feature>
<keyword evidence="5" id="KW-0547">Nucleotide-binding</keyword>
<comment type="similarity">
    <text evidence="2">Belongs to the TRAFAC class TrmE-Era-EngA-EngB-Septin-like GTPase superfamily. EngB GTPase family.</text>
</comment>
<keyword evidence="7" id="KW-0342">GTP-binding</keyword>
<feature type="compositionally biased region" description="Polar residues" evidence="12">
    <location>
        <begin position="5944"/>
        <end position="5963"/>
    </location>
</feature>
<feature type="region of interest" description="Disordered" evidence="12">
    <location>
        <begin position="908"/>
        <end position="930"/>
    </location>
</feature>
<feature type="region of interest" description="Disordered" evidence="12">
    <location>
        <begin position="4961"/>
        <end position="4991"/>
    </location>
</feature>
<dbReference type="GeneID" id="7836807"/>
<feature type="compositionally biased region" description="Low complexity" evidence="12">
    <location>
        <begin position="2941"/>
        <end position="2951"/>
    </location>
</feature>
<feature type="region of interest" description="Disordered" evidence="12">
    <location>
        <begin position="4407"/>
        <end position="4453"/>
    </location>
</feature>
<feature type="compositionally biased region" description="Polar residues" evidence="12">
    <location>
        <begin position="3559"/>
        <end position="3571"/>
    </location>
</feature>
<feature type="compositionally biased region" description="Polar residues" evidence="12">
    <location>
        <begin position="2554"/>
        <end position="2564"/>
    </location>
</feature>
<feature type="compositionally biased region" description="Basic and acidic residues" evidence="12">
    <location>
        <begin position="915"/>
        <end position="928"/>
    </location>
</feature>
<evidence type="ECO:0000256" key="7">
    <source>
        <dbReference type="ARBA" id="ARBA00023134"/>
    </source>
</evidence>
<feature type="compositionally biased region" description="Polar residues" evidence="12">
    <location>
        <begin position="1201"/>
        <end position="1223"/>
    </location>
</feature>
<feature type="compositionally biased region" description="Low complexity" evidence="12">
    <location>
        <begin position="2518"/>
        <end position="2527"/>
    </location>
</feature>
<keyword evidence="6" id="KW-0460">Magnesium</keyword>
<feature type="compositionally biased region" description="Basic and acidic residues" evidence="12">
    <location>
        <begin position="4535"/>
        <end position="4544"/>
    </location>
</feature>
<sequence length="6632" mass="765643">MYLKIYKQFSTLNLNLKGDLKPYISLNENIETDFYKPKWIDAGQEFTKSFRKEFECSPSQIKEYLESIKDVAQNQMAVRKEFALLGRSNVGKSSMINSILNFKMMDTSNMPGKTRELNFITMNPQSGAVLIDPPGYGYAKGQRKEIQAWGKMMQNYFVHSSHLHRLFILIDSEHGIKEVDLMLMELLEQKMKPYVIVYTKCDKINQQKQQKLVEEAKNKLKDKVLSYHILHFTSSKNNFGIPHLKAQIAYLLQLQLLGSHYIYDIKLPEQQYEDDTLIDIEVTQKYATFLTQGGKVWMLGNVNSDQERKKEDVMELAPCQITSLPRISQLSCGKYHAFFLSTQGHLYAYGQDRYNCGILGLHETKCAKSPQLIQTFTSEKITQISTSDKHAIALNDHGNAFVWGSNQSGQLGLENTKKATYPQYLGLIEVYTNKKILACPSQSVFITKGEKLFIIGQKINFGMKSSQERQYATLSVQQIIPRANKDTFFSDYIYIDENLQISLTAHGELYIINKWLQCLLISENYKLEQISASKNAVYGLTTSDELLEWDILAFKKLPFIQNQKSFPTELSPPNIYQLNQKLESAQFVNNKNSRKVAITYKIKKSKASRRKNSGSVPPLSSSCLFDGFVPQEHSGCKNLLDSYFRNSHIANRSPSPDGSYVFDYDFPSRNNILNQSNEASFNKSPFRESPNRAGLRRFSPNKQFFSQLNSRSSSKNQEDRIFNYMPSNKKSQANFVNANQGIFGQFFNPQQSNSKTNIIPSTYIFGNQFSESVSRKVSIDSAISNIPKNSQKPLSFHQSSTLQKNHPSYDLHPKQQDSYNKQLNSVFGDNISRNSSNQKRTNEGIQRIQNILKNTPQKDRSPGQKYQQQALPQNNNYQDRNKINKNSFLDDQFNQQFEYNLDKIKQLSSAQKKANKGENEQARGRQLERNNNFMEKWNQLKTKSQNQSPILSQKNGQEIQNNNKFQFLNDILNENNEGIKRRQPSAFNQNILPNDILQEMREVQDELKELENLENNNYNSRNQSPSRERFQNNHPDSFLFPGTRGASLNNSQNLNNSSFYNQINQLGVQKNQRFAAQNSYPIQNINDIDGYIKKSQKDIDQIHRQQIAFEEQLEREGSPNRVIRIVSDDEEPGEENDESLLHSKARYMIQGGIELLNKQGKRSPKDDQKIEAIKDQISQLLNNLQPSNSNGNSSSNNPSSRVSTSRRGTNAPYQSINNSPSFGQSRQNSQNQRIQQEKINRIRDKINQIQKLKNAPYEQAGFNYQIYPNNNLQYIKNKSRSNYAESTTYRDEEKEFDMSSLQHPSLIQSPNSSNFLSPQGTNSPQPYFMSQKFQNSNFNINNNNNQRNEQKRANELSQKNNSLQNSSYLKQSLGENYLNQEEEILEEPLETIVSLKERRDTVEPDLQTIQYKGDKNKNMHPNNQYLQFVSRKGSFQDSAPVHQLMSQEEIKQQKQQQQLMQQNMTSSSFNVGAIIDGGDPNEEQFNEIHNSMQDQRMGQLENYRKQSSFWSDIEKPLESQSKKDFKKILDEDISGFNQDNVTDKTAEMMIQGIGGNASSGNNPYGNNTGYSKNPGSQNFDENSAVNNNFGYFRNDQHKLSLQPHSFIKNTYLGDQEDQDYSDNRTYIDDSGNVKGMQQSFLQAKQGQIPLNMQSTQYQTQISSFPISSQGESNLGSSSNTGFNLRQAFTQFLNQENPDNNSDTTPRKIEKKIEELKNKLKSSTPIANRNKSNSQQNFAVNVINSQLTEQEQQNQGMQRQNSKELTKQIQLSEGDKELQTSQQKAQEKLVKLENSQKIEEDSNIKQNHSQSNDINDTSSSANKEAYKEESFKQKLNPFQVSGINPLNLSGENLNSDRNHHSVLNQNQRELFRDEEDNQNLITSLNDNSSANIPNKSQDMPLKQTNQQIYEKHQDKNEINPLRYSEEQQDEEVKKSSKIKQEQEFLRQQQQEQLLLKQLQEQELLKQQQEQELLKQQQQEQELLKQLQEQETLIQANKKQQKCASLALKLDKLVLKRAYYSFKRLCDHTSEQKLKQEEVKKEERRLVKQREQASNIFRKLQQISKLRKQEALQQIQKLAQNKDYRNKQFLRILENVIKQFKQRQYFEFFVNCQQSKVYIRGQYVNALQKNADQLDKIVQRHLQKRFLLRWKKNAKSLALLLKQIQLNKNIFNLTLNNFSKILKTKVITRLNQAFAKLILYSEMIESQRLHYEQQILLERQQEEIQKLESTNLQNQNANNEFGLELEPEFEFAKSREIQSKEKEEKIEGDLLNQNDDLTEYQNNQQTQQTAPYTSINDRQREKYEENVQDEKEYEFESEYYNQQQDVSDRSDQLKQLNNQANTIMSNLPVNQNQNSNLLKQLIEDENNKELNSQGSFNILTEDKSGNNSQIYDVSNTSGSKNHLDQEDQDSIKNQDQYQSNSIVHSEDDQQNIQNINQDNIELDDENTDESGKKSKKQNKKPLNDEQDSIQQLNSSQNNEDQLPKIIIGDQIISFKDTQNKSILTQEQPKQNLEKPEEQSQESLEQIQASTNQHNKQISANHEETLQADKQSDQKNEIPSTSNPSILNDQLQLENPKQQQEQSEQVIDQDDIFKDLKSKEQQKQQEINLESKNDINNKNPTNLVQQQSQEQLEEDALNQQQKLQNEEDQEIKGFVSDQQSINKSDENKNQSHKQNIQDQASQEDINQDQQNQLFQESLQKQENQQLQVKSNADNSISQHSLNNSGLQDVDKSLDNQNHTSYRSVKWDEFSDYKEDQNDLSRNQIDSRQVLNEGQLKTLGTKEGEEQQQNDNKNSQNQNEQNNSQILNESQNTKNHLEIISKIQDSSEIKSEQNNENNNQINSEEEEEVSHQAQQKQEQSKQQRQSDLLQTDEMNELLLSQNQGIIEELKNEELINQIKQEKGSDINQKEDNNIQVQQTTDLNEQNNNDTVKQSQDQQSSLIEAQQQKQYQASNQERQQFNDEQIVDENSIQKEQQLQENQIEAIVQEQQEKNIVTINQNKEQQETKDQDQNQMQLQNKEKDSMKNNQVFNQQPQSLDVEQTQSTREKNQSLADNQIETLVQEQQKENLEMKNNNKDSQETKDEYQNQLLLQNKEKDLINNNQVLNQQPQSLDVEQTKKQIQDQQIQNDDNQVDQNNLVKQSNKENLQEGMQEQLYIDHDQKEQINIENINKENDQIKKLDEFNIQEKKQPNQNQEGETDKESNKLDQIEKLQEDQDEQKNQVISSDEQNQQQQQQKVQQPINLSAEDKERNEELTQLQNQQNNNSYDDENQSVKSEQIESQEQLQEGIDSKAIYQQEELQKRTKILTQETANQNDQNLQNSNNLNNQIKDQQNDNKQSQNEENQEPVNIRLNQSISQGSLSPERDFLDNNSNIQQVEQINHTSDDTCNVTGDMKLTQQSVSQVQFSSNRIPSFNSVDNQIFKDLEEQPEQKNERISANQIESPEKFQSAKSDEVFYSIKSNDLQNQSSSNQYYTAEGGPLEQRKSSSSFSSQNMIKNVDVQDSRNELEQIEEENPTPNHSNLGSRVFDTPQQQNSQVSQQQLGSQKEINSSQNKEGDLTSRDLPSNISSQQTSPSHKDDQVLNFQKNLIGSSLSVPTHFVPQTSEDDLKLLDSELRDEVLDNLVTNIDYIKQKSFQNQNQKDDIDGQQATVLPLHPYQLAQSFLPQENITLEQADSNLKDAFNNQNEKAQVAEKIISQQKYDNQVEAEENQTENKQNGRKFDTLMQQMQEQEKIFNDQEVIKFTEENEEVSISQNMQNQLQQSINNSIQNSNIAQDDKADFLVADESNIQNKNDKQNQNENLNIYCSFFTPNTNQDPNPERQKEIFDAQNEIAQILEINNISNFSVEPFTKQISLSENQIKYAKEWLQNNPSKTIEEYIKEVVKSRQNEQQQDKQEDKEQSNKQSEEIKKQIEDFEQNDQEDDWLNLSKKKKNSGDKLLQQEQQQMSFEKYQKLHSSESNQTPKNQTVRDFTSNQCESDQIESQVSEKHQKELISQEENFQDNDLRNQSQKIHDLLQNNGLKFEQLLLNQSQEGESIPLDQQVIFNKKPLDYLLNEQFSSEKQQKECEDEILTQSSHQEKDCVSGNESSDKMQDVIEQDEEDQLQEQGFQINDAKDYLSDLFGSIPQSQEKSSKKKKLQKKLAEKYQPKDLCKLTEHSQEFTVQSQEITIQSSQEDLNSKIIQGKRKSNFQYSESDEERDQESSLRKINQESEESFTSNYSKKLKKKQYDEDLLQDCNKQQEYSSGKKSKSSKSAASITKAEVTNYLNDLFQNCKFSEVESENSEDEEIQNMDIKSNNTNSDSDSDELNQENKSKINANQNLPQSENKQNIPSITSIDKLEANNYLQNVYENCNLSQLQIEKAENDEHLEKEKQMLIQEQNDKSQEKQQDKNIDLPKSISSLNKLDVDNQNQSNQQNEISEDQKSNNQFNPTSSQKNNETCQEYSQSQSENKEDDDQIKNLDDQLLNDSQLINPFDDQKINNHSENLKTQNQIQKQENQQFEQENSQKQIENNQIQDQPQISKQSQVLNDQQGQLDQNKSENRKEVETSNIEFNQEQTKITTDQNEDKSQQSFNSRLEQNQESSLQKEKESNTLKDQYSSQAGQQEVIIKSGDEDSQEGVDIQKNKNKNNEMSIQQDLKQNNSSSSLPSVNKLDIDGYINDVYKNCKLSQLELELQQQNNQLSQNQLDEDQAQAQNNQKDQGSSFNQIDAYSYIDEVYKNSKLSQLELDQLQQNNQTSNVQIDKTSQGQNNINDASSFNQLDAENYLSEIYKNSKLSQISLQKLPNSQMSLNQLDEQSKSVNNLNQDPSLNQLDEESNANETCKNNKLSQIDLGQQPNIQMSSNQLDEQTKILDNPNYGSSFNQLDAENYVNQIYKNSKLSQLDLGQQPNIQLSSNQLDEQTRNQNNPNQNSSFNQIDADKYINEIYKNSKLSQIQLEKDDEDQKIRKEFIENQDSLLIEEQASNQKEKVSSDLTGEKQHSDNQNNDENQYSKQSQGLLTLNKYMESSSVELQSPYRQSFLNPQINQQLKQQINIEALDNQDKKGDEYDNNLKNQTSKDSNNLSNLNNQLYGRQISCQDDKKESSYLPTNNTNQRQYCEIIPISSPQQNIQQYQQGFQDSNNDNFDKTFNNSNQQQLENNLPLQLEQNNSSIKQSKFEQNQQQNIVQAILKDNLNENYQNNSFLQINSSKEDQNNIVQQPQDQDEIDQILHKYSSLKPLNNQESMQEQPIINDDEKEQQNKHGDKIDEILNKFKNDYPQDISTQKLNQIDQQKSNSSVIQELNKQQQTGQKDPIDTILQKYQGLALQDNNNNVPDDTIKTQDQINIDELMKKYDINQANQAQSLLNLQSSEQQLKLNQPEQQPLKKEQINHLLLKYSSQNNQISDLPVQIEESVVKDKSDIIDQILQKHKSQQQLNDSFYRQFPDKQNEQQESLASQVYPSVIQAQSDTIDDLIKKHKAQNKNSETKKSQEITLNPSTSIFDPALLLVEKPQSQGQSLQNSVQDQQIYSIDRLKDLANQDIKNQANLLYTFDNEGKGYDPEKQYNNLRKTEQNVNSKISNNLQQELDFISKNKTEKISEADTLRGRSVEQEQNQIVAQMNYGENYQQTLDHVDRKNFDGQGLIFSNTPEAIQTNLAILKESYSGKEKEGLKIIKPQVVQILEEKINDHLQDKSIIDSFAQRQILQQQIYGIPPQEQVTVNKYYKLSPKYSTQSPNNQFQHQQFQSLNSPISQNATPKDELKIQQAHSYGGQQQIQNNSEVIDRIIQGARQLSPSNGKINVLLESERQNLTNFDTNLFNQSPSSVVYSREQSQANTFRPKEQETNQFDKLSDNQDQIQFKTMLSQDNLDRQAGILSFQESEDLKKAAKNLSSQFSKPLNDSLQKDNSINQFNLPLGQNQYSNQINKGSTNNSLIGISQLQSNYQAENLPQNDLNSNLQRNNESNVGISNKLQTFGNSNEPDQNNSLSHIGINDYKPILFRSQTGLDNQNRDDSQNPDQKQVSLNNSYQILQDSSYLPVSSTHFGVNSNNNTMAFPASGYTTPANSTLINLQSNTLLPKSTFNDLNQEFKKQKSSNKQNVINNEEGQEEEERKEMPLSINQQSEGYHTRYNSYGSYIPFEIKKPQPSRDQSLESFKNSDIFRGGSPQRRYENQNFLSPNARAEFLNGQLNPNTKNENKDNTQDYLGSENMLENELNNSQNFPNSSFISNGNVDFLIRPQSQFPQQYIQSPFQEAVPAQNQQQYPNFLDNLHSRNQSRDSSFTANFQGQPHFYSQTSSPAKIQSVNQLVQQAATYQQTQSVHQSAIQTFRPNQYPHSAHHSPHTSRSEFKPVIQQTIIKQQIVSKSTSQILYQSHNSLSSIDSQGNHSIRHQNQASLPPQHPGSMQKLHLTSPVKQTHKISHSQSNINNSVVISSPLVVTKTLHHSNSQTVIPSQLQHSQQLNNSQPFIKITQLSPVKQVSVIHHNHSNSQISITSANDIQVVQNLNDSVHSSNSSIQTFNPSQIGQEVQRATTKNVIINPHPVSKTVVQHVVDQNNQLVQTNIISQKTPSVSKTPAILCQKDQLPSPEKPIKSQLSNSFSQVNLDQSVRVQMTPVSLNRIGSSQNLSTSQLPPISQQVSKTPIVINRTLHQKDIPKI</sequence>
<dbReference type="EMBL" id="GG662712">
    <property type="protein sequence ID" value="EAR94493.2"/>
    <property type="molecule type" value="Genomic_DNA"/>
</dbReference>
<feature type="region of interest" description="Disordered" evidence="12">
    <location>
        <begin position="6065"/>
        <end position="6091"/>
    </location>
</feature>
<feature type="compositionally biased region" description="Polar residues" evidence="12">
    <location>
        <begin position="2466"/>
        <end position="2478"/>
    </location>
</feature>
<dbReference type="InterPro" id="IPR009091">
    <property type="entry name" value="RCC1/BLIP-II"/>
</dbReference>
<dbReference type="NCBIfam" id="TIGR03598">
    <property type="entry name" value="GTPase_YsxC"/>
    <property type="match status" value="1"/>
</dbReference>
<feature type="compositionally biased region" description="Basic and acidic residues" evidence="12">
    <location>
        <begin position="2595"/>
        <end position="2612"/>
    </location>
</feature>
<evidence type="ECO:0000256" key="6">
    <source>
        <dbReference type="ARBA" id="ARBA00022842"/>
    </source>
</evidence>
<feature type="compositionally biased region" description="Low complexity" evidence="12">
    <location>
        <begin position="3458"/>
        <end position="3468"/>
    </location>
</feature>
<feature type="compositionally biased region" description="Polar residues" evidence="12">
    <location>
        <begin position="2528"/>
        <end position="2537"/>
    </location>
</feature>
<evidence type="ECO:0000256" key="8">
    <source>
        <dbReference type="ARBA" id="ARBA00023210"/>
    </source>
</evidence>
<feature type="region of interest" description="Disordered" evidence="12">
    <location>
        <begin position="1795"/>
        <end position="1832"/>
    </location>
</feature>
<feature type="region of interest" description="Disordered" evidence="12">
    <location>
        <begin position="2280"/>
        <end position="2308"/>
    </location>
</feature>
<feature type="compositionally biased region" description="Polar residues" evidence="12">
    <location>
        <begin position="1803"/>
        <end position="1821"/>
    </location>
</feature>
<feature type="compositionally biased region" description="Polar residues" evidence="12">
    <location>
        <begin position="4422"/>
        <end position="4446"/>
    </location>
</feature>
<feature type="compositionally biased region" description="Acidic residues" evidence="12">
    <location>
        <begin position="4276"/>
        <end position="4287"/>
    </location>
</feature>
<feature type="region of interest" description="Disordered" evidence="12">
    <location>
        <begin position="3107"/>
        <end position="3131"/>
    </location>
</feature>
<feature type="region of interest" description="Disordered" evidence="12">
    <location>
        <begin position="2595"/>
        <end position="2683"/>
    </location>
</feature>
<feature type="region of interest" description="Disordered" evidence="12">
    <location>
        <begin position="6353"/>
        <end position="6376"/>
    </location>
</feature>
<dbReference type="Proteomes" id="UP000009168">
    <property type="component" value="Unassembled WGS sequence"/>
</dbReference>
<feature type="compositionally biased region" description="Low complexity" evidence="12">
    <location>
        <begin position="3528"/>
        <end position="3542"/>
    </location>
</feature>
<feature type="compositionally biased region" description="Polar residues" evidence="12">
    <location>
        <begin position="6353"/>
        <end position="6371"/>
    </location>
</feature>
<dbReference type="SUPFAM" id="SSF50985">
    <property type="entry name" value="RCC1/BLIP-II"/>
    <property type="match status" value="1"/>
</dbReference>
<feature type="region of interest" description="Disordered" evidence="12">
    <location>
        <begin position="4679"/>
        <end position="4701"/>
    </location>
</feature>
<feature type="compositionally biased region" description="Low complexity" evidence="12">
    <location>
        <begin position="3309"/>
        <end position="3338"/>
    </location>
</feature>
<name>Q23DS1_TETTS</name>
<feature type="region of interest" description="Disordered" evidence="12">
    <location>
        <begin position="2916"/>
        <end position="2953"/>
    </location>
</feature>
<feature type="region of interest" description="Disordered" evidence="12">
    <location>
        <begin position="6245"/>
        <end position="6272"/>
    </location>
</feature>
<feature type="compositionally biased region" description="Basic and acidic residues" evidence="12">
    <location>
        <begin position="4963"/>
        <end position="4978"/>
    </location>
</feature>
<dbReference type="SUPFAM" id="SSF52540">
    <property type="entry name" value="P-loop containing nucleoside triphosphate hydrolases"/>
    <property type="match status" value="1"/>
</dbReference>
<feature type="region of interest" description="Disordered" evidence="12">
    <location>
        <begin position="5944"/>
        <end position="5965"/>
    </location>
</feature>
<dbReference type="PROSITE" id="PS51706">
    <property type="entry name" value="G_ENGB"/>
    <property type="match status" value="1"/>
</dbReference>
<feature type="region of interest" description="Disordered" evidence="12">
    <location>
        <begin position="1183"/>
        <end position="1235"/>
    </location>
</feature>
<feature type="compositionally biased region" description="Polar residues" evidence="12">
    <location>
        <begin position="4591"/>
        <end position="4601"/>
    </location>
</feature>
<feature type="compositionally biased region" description="Low complexity" evidence="12">
    <location>
        <begin position="1330"/>
        <end position="1347"/>
    </location>
</feature>
<feature type="region of interest" description="Disordered" evidence="12">
    <location>
        <begin position="4065"/>
        <end position="4089"/>
    </location>
</feature>
<gene>
    <name evidence="14" type="ORF">TTHERM_00046200</name>
</gene>
<dbReference type="InterPro" id="IPR006073">
    <property type="entry name" value="GTP-bd"/>
</dbReference>
<feature type="compositionally biased region" description="Polar residues" evidence="12">
    <location>
        <begin position="2916"/>
        <end position="2940"/>
    </location>
</feature>
<feature type="coiled-coil region" evidence="11">
    <location>
        <begin position="3057"/>
        <end position="3098"/>
    </location>
</feature>
<feature type="compositionally biased region" description="Polar residues" evidence="12">
    <location>
        <begin position="4545"/>
        <end position="4560"/>
    </location>
</feature>
<feature type="repeat" description="RCC1" evidence="10">
    <location>
        <begin position="398"/>
        <end position="449"/>
    </location>
</feature>
<feature type="region of interest" description="Disordered" evidence="12">
    <location>
        <begin position="1012"/>
        <end position="1033"/>
    </location>
</feature>
<feature type="region of interest" description="Disordered" evidence="12">
    <location>
        <begin position="1912"/>
        <end position="1934"/>
    </location>
</feature>
<dbReference type="PROSITE" id="PS00626">
    <property type="entry name" value="RCC1_2"/>
    <property type="match status" value="1"/>
</dbReference>
<accession>Q23DS1</accession>
<feature type="region of interest" description="Disordered" evidence="12">
    <location>
        <begin position="3945"/>
        <end position="3964"/>
    </location>
</feature>
<feature type="compositionally biased region" description="Basic and acidic residues" evidence="12">
    <location>
        <begin position="2538"/>
        <end position="2553"/>
    </location>
</feature>
<dbReference type="RefSeq" id="XP_001014615.2">
    <property type="nucleotide sequence ID" value="XM_001014615.2"/>
</dbReference>
<dbReference type="STRING" id="312017.Q23DS1"/>
<feature type="compositionally biased region" description="Polar residues" evidence="12">
    <location>
        <begin position="2383"/>
        <end position="2398"/>
    </location>
</feature>
<protein>
    <submittedName>
        <fullName evidence="14">GTP-binding protein, putative</fullName>
    </submittedName>
</protein>
<keyword evidence="11" id="KW-0175">Coiled coil</keyword>
<feature type="compositionally biased region" description="Polar residues" evidence="12">
    <location>
        <begin position="4567"/>
        <end position="4581"/>
    </location>
</feature>
<reference evidence="15" key="1">
    <citation type="journal article" date="2006" name="PLoS Biol.">
        <title>Macronuclear genome sequence of the ciliate Tetrahymena thermophila, a model eukaryote.</title>
        <authorList>
            <person name="Eisen J.A."/>
            <person name="Coyne R.S."/>
            <person name="Wu M."/>
            <person name="Wu D."/>
            <person name="Thiagarajan M."/>
            <person name="Wortman J.R."/>
            <person name="Badger J.H."/>
            <person name="Ren Q."/>
            <person name="Amedeo P."/>
            <person name="Jones K.M."/>
            <person name="Tallon L.J."/>
            <person name="Delcher A.L."/>
            <person name="Salzberg S.L."/>
            <person name="Silva J.C."/>
            <person name="Haas B.J."/>
            <person name="Majoros W.H."/>
            <person name="Farzad M."/>
            <person name="Carlton J.M."/>
            <person name="Smith R.K. Jr."/>
            <person name="Garg J."/>
            <person name="Pearlman R.E."/>
            <person name="Karrer K.M."/>
            <person name="Sun L."/>
            <person name="Manning G."/>
            <person name="Elde N.C."/>
            <person name="Turkewitz A.P."/>
            <person name="Asai D.J."/>
            <person name="Wilkes D.E."/>
            <person name="Wang Y."/>
            <person name="Cai H."/>
            <person name="Collins K."/>
            <person name="Stewart B.A."/>
            <person name="Lee S.R."/>
            <person name="Wilamowska K."/>
            <person name="Weinberg Z."/>
            <person name="Ruzzo W.L."/>
            <person name="Wloga D."/>
            <person name="Gaertig J."/>
            <person name="Frankel J."/>
            <person name="Tsao C.-C."/>
            <person name="Gorovsky M.A."/>
            <person name="Keeling P.J."/>
            <person name="Waller R.F."/>
            <person name="Patron N.J."/>
            <person name="Cherry J.M."/>
            <person name="Stover N.A."/>
            <person name="Krieger C.J."/>
            <person name="del Toro C."/>
            <person name="Ryder H.F."/>
            <person name="Williamson S.C."/>
            <person name="Barbeau R.A."/>
            <person name="Hamilton E.P."/>
            <person name="Orias E."/>
        </authorList>
    </citation>
    <scope>NUCLEOTIDE SEQUENCE [LARGE SCALE GENOMIC DNA]</scope>
    <source>
        <strain evidence="15">SB210</strain>
    </source>
</reference>
<proteinExistence type="inferred from homology"/>
<feature type="compositionally biased region" description="Low complexity" evidence="12">
    <location>
        <begin position="1224"/>
        <end position="1234"/>
    </location>
</feature>
<feature type="region of interest" description="Disordered" evidence="12">
    <location>
        <begin position="853"/>
        <end position="881"/>
    </location>
</feature>
<dbReference type="PANTHER" id="PTHR11649:SF13">
    <property type="entry name" value="ENGB-TYPE G DOMAIN-CONTAINING PROTEIN"/>
    <property type="match status" value="1"/>
</dbReference>
<dbReference type="InterPro" id="IPR030393">
    <property type="entry name" value="G_ENGB_dom"/>
</dbReference>
<evidence type="ECO:0000256" key="11">
    <source>
        <dbReference type="SAM" id="Coils"/>
    </source>
</evidence>
<feature type="compositionally biased region" description="Low complexity" evidence="12">
    <location>
        <begin position="3118"/>
        <end position="3131"/>
    </location>
</feature>
<evidence type="ECO:0000313" key="15">
    <source>
        <dbReference type="Proteomes" id="UP000009168"/>
    </source>
</evidence>
<dbReference type="HOGENOM" id="CLU_222939_0_0_1"/>
<feature type="region of interest" description="Disordered" evidence="12">
    <location>
        <begin position="3309"/>
        <end position="3345"/>
    </location>
</feature>
<feature type="compositionally biased region" description="Polar residues" evidence="12">
    <location>
        <begin position="4507"/>
        <end position="4534"/>
    </location>
</feature>
<feature type="region of interest" description="Disordered" evidence="12">
    <location>
        <begin position="3179"/>
        <end position="3282"/>
    </location>
</feature>
<feature type="region of interest" description="Disordered" evidence="12">
    <location>
        <begin position="2376"/>
        <end position="2479"/>
    </location>
</feature>
<feature type="compositionally biased region" description="Low complexity" evidence="12">
    <location>
        <begin position="1183"/>
        <end position="1200"/>
    </location>
</feature>
<evidence type="ECO:0000256" key="9">
    <source>
        <dbReference type="ARBA" id="ARBA00023306"/>
    </source>
</evidence>
<feature type="region of interest" description="Disordered" evidence="12">
    <location>
        <begin position="2503"/>
        <end position="2564"/>
    </location>
</feature>
<evidence type="ECO:0000256" key="3">
    <source>
        <dbReference type="ARBA" id="ARBA00022618"/>
    </source>
</evidence>
<feature type="region of interest" description="Disordered" evidence="12">
    <location>
        <begin position="3458"/>
        <end position="3575"/>
    </location>
</feature>
<dbReference type="GO" id="GO:0005525">
    <property type="term" value="F:GTP binding"/>
    <property type="evidence" value="ECO:0007669"/>
    <property type="project" value="UniProtKB-KW"/>
</dbReference>
<feature type="coiled-coil region" evidence="11">
    <location>
        <begin position="4343"/>
        <end position="4386"/>
    </location>
</feature>
<feature type="compositionally biased region" description="Basic and acidic residues" evidence="12">
    <location>
        <begin position="2295"/>
        <end position="2308"/>
    </location>
</feature>
<feature type="region of interest" description="Disordered" evidence="12">
    <location>
        <begin position="4487"/>
        <end position="4617"/>
    </location>
</feature>
<dbReference type="KEGG" id="tet:TTHERM_00046200"/>
<feature type="region of interest" description="Disordered" evidence="12">
    <location>
        <begin position="3423"/>
        <end position="3446"/>
    </location>
</feature>
<dbReference type="Gene3D" id="3.40.50.300">
    <property type="entry name" value="P-loop containing nucleotide triphosphate hydrolases"/>
    <property type="match status" value="1"/>
</dbReference>
<feature type="compositionally biased region" description="Low complexity" evidence="12">
    <location>
        <begin position="3251"/>
        <end position="3262"/>
    </location>
</feature>
<feature type="compositionally biased region" description="Polar residues" evidence="12">
    <location>
        <begin position="3954"/>
        <end position="3964"/>
    </location>
</feature>
<dbReference type="Pfam" id="PF13540">
    <property type="entry name" value="RCC1_2"/>
    <property type="match status" value="2"/>
</dbReference>
<feature type="compositionally biased region" description="Basic and acidic residues" evidence="12">
    <location>
        <begin position="3194"/>
        <end position="3216"/>
    </location>
</feature>
<evidence type="ECO:0000313" key="14">
    <source>
        <dbReference type="EMBL" id="EAR94493.2"/>
    </source>
</evidence>
<feature type="region of interest" description="Disordered" evidence="12">
    <location>
        <begin position="5039"/>
        <end position="5063"/>
    </location>
</feature>
<feature type="region of interest" description="Disordered" evidence="12">
    <location>
        <begin position="3883"/>
        <end position="3904"/>
    </location>
</feature>
<keyword evidence="3" id="KW-0132">Cell division</keyword>
<evidence type="ECO:0000259" key="13">
    <source>
        <dbReference type="PROSITE" id="PS51706"/>
    </source>
</evidence>
<feature type="region of interest" description="Disordered" evidence="12">
    <location>
        <begin position="2776"/>
        <end position="2798"/>
    </location>
</feature>
<comment type="cofactor">
    <cofactor evidence="1">
        <name>Mg(2+)</name>
        <dbReference type="ChEBI" id="CHEBI:18420"/>
    </cofactor>
</comment>
<feature type="compositionally biased region" description="Polar residues" evidence="12">
    <location>
        <begin position="3021"/>
        <end position="3050"/>
    </location>
</feature>
<feature type="compositionally biased region" description="Low complexity" evidence="12">
    <location>
        <begin position="2428"/>
        <end position="2437"/>
    </location>
</feature>
<feature type="compositionally biased region" description="Polar residues" evidence="12">
    <location>
        <begin position="786"/>
        <end position="806"/>
    </location>
</feature>
<feature type="region of interest" description="Disordered" evidence="12">
    <location>
        <begin position="4275"/>
        <end position="4307"/>
    </location>
</feature>
<evidence type="ECO:0000256" key="12">
    <source>
        <dbReference type="SAM" id="MobiDB-lite"/>
    </source>
</evidence>
<dbReference type="InterPro" id="IPR019987">
    <property type="entry name" value="GTP-bd_ribosome_bio_YsxC"/>
</dbReference>
<feature type="compositionally biased region" description="Polar residues" evidence="12">
    <location>
        <begin position="4979"/>
        <end position="4991"/>
    </location>
</feature>
<keyword evidence="8" id="KW-0717">Septation</keyword>
<dbReference type="InterPro" id="IPR027417">
    <property type="entry name" value="P-loop_NTPase"/>
</dbReference>
<feature type="compositionally biased region" description="Basic and acidic residues" evidence="12">
    <location>
        <begin position="4198"/>
        <end position="4207"/>
    </location>
</feature>
<feature type="compositionally biased region" description="Low complexity" evidence="12">
    <location>
        <begin position="2783"/>
        <end position="2798"/>
    </location>
</feature>
<feature type="compositionally biased region" description="Low complexity" evidence="12">
    <location>
        <begin position="4679"/>
        <end position="4698"/>
    </location>
</feature>
<dbReference type="InterPro" id="IPR000408">
    <property type="entry name" value="Reg_chr_condens"/>
</dbReference>
<feature type="region of interest" description="Disordered" evidence="12">
    <location>
        <begin position="786"/>
        <end position="816"/>
    </location>
</feature>
<evidence type="ECO:0000256" key="5">
    <source>
        <dbReference type="ARBA" id="ARBA00022741"/>
    </source>
</evidence>
<evidence type="ECO:0000256" key="2">
    <source>
        <dbReference type="ARBA" id="ARBA00009638"/>
    </source>
</evidence>
<feature type="compositionally biased region" description="Polar residues" evidence="12">
    <location>
        <begin position="2697"/>
        <end position="2723"/>
    </location>
</feature>
<feature type="compositionally biased region" description="Basic and acidic residues" evidence="12">
    <location>
        <begin position="2399"/>
        <end position="2410"/>
    </location>
</feature>
<dbReference type="CDD" id="cd01876">
    <property type="entry name" value="YihA_EngB"/>
    <property type="match status" value="1"/>
</dbReference>
<keyword evidence="15" id="KW-1185">Reference proteome</keyword>
<evidence type="ECO:0000256" key="4">
    <source>
        <dbReference type="ARBA" id="ARBA00022723"/>
    </source>
</evidence>
<feature type="region of interest" description="Disordered" evidence="12">
    <location>
        <begin position="1285"/>
        <end position="1363"/>
    </location>
</feature>
<feature type="compositionally biased region" description="Polar residues" evidence="12">
    <location>
        <begin position="6252"/>
        <end position="6272"/>
    </location>
</feature>
<dbReference type="Pfam" id="PF01926">
    <property type="entry name" value="MMR_HSR1"/>
    <property type="match status" value="1"/>
</dbReference>
<feature type="repeat" description="RCC1" evidence="10">
    <location>
        <begin position="344"/>
        <end position="397"/>
    </location>
</feature>
<feature type="region of interest" description="Disordered" evidence="12">
    <location>
        <begin position="4185"/>
        <end position="4218"/>
    </location>
</feature>
<dbReference type="Gene3D" id="2.130.10.30">
    <property type="entry name" value="Regulator of chromosome condensation 1/beta-lactamase-inhibitor protein II"/>
    <property type="match status" value="1"/>
</dbReference>
<feature type="compositionally biased region" description="Basic and acidic residues" evidence="12">
    <location>
        <begin position="1288"/>
        <end position="1297"/>
    </location>
</feature>
<feature type="coiled-coil region" evidence="11">
    <location>
        <begin position="1940"/>
        <end position="1998"/>
    </location>
</feature>
<feature type="compositionally biased region" description="Low complexity" evidence="12">
    <location>
        <begin position="4487"/>
        <end position="4506"/>
    </location>
</feature>
<feature type="compositionally biased region" description="Polar residues" evidence="12">
    <location>
        <begin position="2669"/>
        <end position="2683"/>
    </location>
</feature>
<feature type="compositionally biased region" description="Polar residues" evidence="12">
    <location>
        <begin position="1299"/>
        <end position="1325"/>
    </location>
</feature>
<feature type="repeat" description="RCC1" evidence="10">
    <location>
        <begin position="294"/>
        <end position="343"/>
    </location>
</feature>
<feature type="compositionally biased region" description="Low complexity" evidence="12">
    <location>
        <begin position="2848"/>
        <end position="2862"/>
    </location>
</feature>
<feature type="region of interest" description="Disordered" evidence="12">
    <location>
        <begin position="2997"/>
        <end position="3050"/>
    </location>
</feature>
<dbReference type="PANTHER" id="PTHR11649">
    <property type="entry name" value="MSS1/TRME-RELATED GTP-BINDING PROTEIN"/>
    <property type="match status" value="1"/>
</dbReference>
<dbReference type="eggNOG" id="KOG2486">
    <property type="taxonomic scope" value="Eukaryota"/>
</dbReference>
<feature type="compositionally biased region" description="Polar residues" evidence="12">
    <location>
        <begin position="864"/>
        <end position="881"/>
    </location>
</feature>
<dbReference type="eggNOG" id="KOG0941">
    <property type="taxonomic scope" value="Eukaryota"/>
</dbReference>
<feature type="coiled-coil region" evidence="11">
    <location>
        <begin position="2208"/>
        <end position="2238"/>
    </location>
</feature>
<feature type="region of interest" description="Disordered" evidence="12">
    <location>
        <begin position="2697"/>
        <end position="2733"/>
    </location>
</feature>
<keyword evidence="9" id="KW-0131">Cell cycle</keyword>
<dbReference type="GO" id="GO:0046872">
    <property type="term" value="F:metal ion binding"/>
    <property type="evidence" value="ECO:0007669"/>
    <property type="project" value="UniProtKB-KW"/>
</dbReference>
<dbReference type="GO" id="GO:0051301">
    <property type="term" value="P:cell division"/>
    <property type="evidence" value="ECO:0007669"/>
    <property type="project" value="UniProtKB-KW"/>
</dbReference>